<dbReference type="EMBL" id="BHYM01000077">
    <property type="protein sequence ID" value="GCE43501.1"/>
    <property type="molecule type" value="Genomic_DNA"/>
</dbReference>
<comment type="caution">
    <text evidence="2">The sequence shown here is derived from an EMBL/GenBank/DDBJ whole genome shotgun (WGS) entry which is preliminary data.</text>
</comment>
<sequence>MGRFQLVLGGWLLIGCHTSLPSRTLPSKERSLEITQFTTSANCRPQDMIPPATGHDNLGSPPCRSRLRRPPRQILGAHRITTERPP</sequence>
<dbReference type="AlphaFoldDB" id="A0A402CIQ3"/>
<feature type="region of interest" description="Disordered" evidence="1">
    <location>
        <begin position="42"/>
        <end position="86"/>
    </location>
</feature>
<evidence type="ECO:0000313" key="3">
    <source>
        <dbReference type="Proteomes" id="UP000287519"/>
    </source>
</evidence>
<evidence type="ECO:0000256" key="1">
    <source>
        <dbReference type="SAM" id="MobiDB-lite"/>
    </source>
</evidence>
<gene>
    <name evidence="2" type="ORF">Rhow_007731</name>
</gene>
<name>A0A402CIQ3_RHOWR</name>
<dbReference type="PROSITE" id="PS51257">
    <property type="entry name" value="PROKAR_LIPOPROTEIN"/>
    <property type="match status" value="1"/>
</dbReference>
<reference evidence="2 3" key="1">
    <citation type="submission" date="2018-11" db="EMBL/GenBank/DDBJ databases">
        <title>Microbial catabolism of amino acid.</title>
        <authorList>
            <person name="Hibi M."/>
            <person name="Ogawa J."/>
        </authorList>
    </citation>
    <scope>NUCLEOTIDE SEQUENCE [LARGE SCALE GENOMIC DNA]</scope>
    <source>
        <strain evidence="2 3">C31-06</strain>
    </source>
</reference>
<evidence type="ECO:0000313" key="2">
    <source>
        <dbReference type="EMBL" id="GCE43501.1"/>
    </source>
</evidence>
<keyword evidence="3" id="KW-1185">Reference proteome</keyword>
<organism evidence="2 3">
    <name type="scientific">Rhodococcus wratislaviensis</name>
    <name type="common">Tsukamurella wratislaviensis</name>
    <dbReference type="NCBI Taxonomy" id="44752"/>
    <lineage>
        <taxon>Bacteria</taxon>
        <taxon>Bacillati</taxon>
        <taxon>Actinomycetota</taxon>
        <taxon>Actinomycetes</taxon>
        <taxon>Mycobacteriales</taxon>
        <taxon>Nocardiaceae</taxon>
        <taxon>Rhodococcus</taxon>
    </lineage>
</organism>
<proteinExistence type="predicted"/>
<accession>A0A402CIQ3</accession>
<protein>
    <submittedName>
        <fullName evidence="2">Uncharacterized protein</fullName>
    </submittedName>
</protein>
<dbReference type="Proteomes" id="UP000287519">
    <property type="component" value="Unassembled WGS sequence"/>
</dbReference>